<accession>A0A1V9FP27</accession>
<dbReference type="STRING" id="1703345.A3860_34820"/>
<sequence length="98" mass="10855">MNTLIPPLDNLEACIAFAHKINPKRQPLTIEKLRSFPGCEHYSDEEAQNIIQSFELLTAIIFEATTTGQNLCNSEGQVVYLSDNNQPAQIPEPLSKAA</sequence>
<organism evidence="1 2">
    <name type="scientific">Niastella vici</name>
    <dbReference type="NCBI Taxonomy" id="1703345"/>
    <lineage>
        <taxon>Bacteria</taxon>
        <taxon>Pseudomonadati</taxon>
        <taxon>Bacteroidota</taxon>
        <taxon>Chitinophagia</taxon>
        <taxon>Chitinophagales</taxon>
        <taxon>Chitinophagaceae</taxon>
        <taxon>Niastella</taxon>
    </lineage>
</organism>
<keyword evidence="2" id="KW-1185">Reference proteome</keyword>
<name>A0A1V9FP27_9BACT</name>
<gene>
    <name evidence="1" type="ORF">A3860_34820</name>
</gene>
<comment type="caution">
    <text evidence="1">The sequence shown here is derived from an EMBL/GenBank/DDBJ whole genome shotgun (WGS) entry which is preliminary data.</text>
</comment>
<protein>
    <submittedName>
        <fullName evidence="1">Uncharacterized protein</fullName>
    </submittedName>
</protein>
<evidence type="ECO:0000313" key="1">
    <source>
        <dbReference type="EMBL" id="OQP60105.1"/>
    </source>
</evidence>
<dbReference type="Proteomes" id="UP000192796">
    <property type="component" value="Unassembled WGS sequence"/>
</dbReference>
<reference evidence="1 2" key="1">
    <citation type="submission" date="2016-03" db="EMBL/GenBank/DDBJ databases">
        <title>Niastella vici sp. nov., isolated from farmland soil.</title>
        <authorList>
            <person name="Chen L."/>
            <person name="Wang D."/>
            <person name="Yang S."/>
            <person name="Wang G."/>
        </authorList>
    </citation>
    <scope>NUCLEOTIDE SEQUENCE [LARGE SCALE GENOMIC DNA]</scope>
    <source>
        <strain evidence="1 2">DJ57</strain>
    </source>
</reference>
<dbReference type="RefSeq" id="WP_081153630.1">
    <property type="nucleotide sequence ID" value="NZ_LVYD01000066.1"/>
</dbReference>
<dbReference type="EMBL" id="LVYD01000066">
    <property type="protein sequence ID" value="OQP60105.1"/>
    <property type="molecule type" value="Genomic_DNA"/>
</dbReference>
<evidence type="ECO:0000313" key="2">
    <source>
        <dbReference type="Proteomes" id="UP000192796"/>
    </source>
</evidence>
<proteinExistence type="predicted"/>
<dbReference type="OrthoDB" id="675181at2"/>
<dbReference type="AlphaFoldDB" id="A0A1V9FP27"/>